<evidence type="ECO:0000313" key="10">
    <source>
        <dbReference type="EMBL" id="WDA60455.1"/>
    </source>
</evidence>
<dbReference type="EMBL" id="CP115166">
    <property type="protein sequence ID" value="WDA60455.1"/>
    <property type="molecule type" value="Genomic_DNA"/>
</dbReference>
<evidence type="ECO:0000256" key="5">
    <source>
        <dbReference type="ARBA" id="ARBA00022692"/>
    </source>
</evidence>
<organism evidence="10 11">
    <name type="scientific">Deinococcus aquaticus</name>
    <dbReference type="NCBI Taxonomy" id="328692"/>
    <lineage>
        <taxon>Bacteria</taxon>
        <taxon>Thermotogati</taxon>
        <taxon>Deinococcota</taxon>
        <taxon>Deinococci</taxon>
        <taxon>Deinococcales</taxon>
        <taxon>Deinococcaceae</taxon>
        <taxon>Deinococcus</taxon>
    </lineage>
</organism>
<keyword evidence="10" id="KW-0614">Plasmid</keyword>
<dbReference type="PANTHER" id="PTHR30026">
    <property type="entry name" value="OUTER MEMBRANE PROTEIN TOLC"/>
    <property type="match status" value="1"/>
</dbReference>
<dbReference type="RefSeq" id="WP_273991231.1">
    <property type="nucleotide sequence ID" value="NZ_BAABQT010000004.1"/>
</dbReference>
<evidence type="ECO:0000256" key="6">
    <source>
        <dbReference type="ARBA" id="ARBA00023136"/>
    </source>
</evidence>
<dbReference type="Proteomes" id="UP001217044">
    <property type="component" value="Plasmid pDATS01"/>
</dbReference>
<feature type="signal peptide" evidence="9">
    <location>
        <begin position="1"/>
        <end position="33"/>
    </location>
</feature>
<evidence type="ECO:0000313" key="11">
    <source>
        <dbReference type="Proteomes" id="UP001217044"/>
    </source>
</evidence>
<evidence type="ECO:0000256" key="1">
    <source>
        <dbReference type="ARBA" id="ARBA00004442"/>
    </source>
</evidence>
<keyword evidence="5" id="KW-0812">Transmembrane</keyword>
<evidence type="ECO:0000256" key="2">
    <source>
        <dbReference type="ARBA" id="ARBA00007613"/>
    </source>
</evidence>
<dbReference type="InterPro" id="IPR003423">
    <property type="entry name" value="OMP_efflux"/>
</dbReference>
<gene>
    <name evidence="10" type="ORF">M8445_15710</name>
</gene>
<evidence type="ECO:0000256" key="3">
    <source>
        <dbReference type="ARBA" id="ARBA00022448"/>
    </source>
</evidence>
<dbReference type="PANTHER" id="PTHR30026:SF20">
    <property type="entry name" value="OUTER MEMBRANE PROTEIN TOLC"/>
    <property type="match status" value="1"/>
</dbReference>
<keyword evidence="8" id="KW-0175">Coiled coil</keyword>
<feature type="coiled-coil region" evidence="8">
    <location>
        <begin position="159"/>
        <end position="186"/>
    </location>
</feature>
<keyword evidence="4" id="KW-1134">Transmembrane beta strand</keyword>
<keyword evidence="9" id="KW-0732">Signal</keyword>
<evidence type="ECO:0000256" key="9">
    <source>
        <dbReference type="SAM" id="SignalP"/>
    </source>
</evidence>
<evidence type="ECO:0000256" key="8">
    <source>
        <dbReference type="SAM" id="Coils"/>
    </source>
</evidence>
<dbReference type="SUPFAM" id="SSF56954">
    <property type="entry name" value="Outer membrane efflux proteins (OEP)"/>
    <property type="match status" value="1"/>
</dbReference>
<dbReference type="InterPro" id="IPR051906">
    <property type="entry name" value="TolC-like"/>
</dbReference>
<comment type="similarity">
    <text evidence="2">Belongs to the outer membrane factor (OMF) (TC 1.B.17) family.</text>
</comment>
<dbReference type="Gene3D" id="1.20.1600.10">
    <property type="entry name" value="Outer membrane efflux proteins (OEP)"/>
    <property type="match status" value="2"/>
</dbReference>
<feature type="chain" id="PRO_5045426463" evidence="9">
    <location>
        <begin position="34"/>
        <end position="366"/>
    </location>
</feature>
<keyword evidence="7" id="KW-0998">Cell outer membrane</keyword>
<geneLocation type="plasmid" evidence="10 11">
    <name>pDATS01</name>
</geneLocation>
<reference evidence="10 11" key="1">
    <citation type="submission" date="2022-12" db="EMBL/GenBank/DDBJ databases">
        <title>Genome Sequence of Deinococcus aquaticus Type Strain PB314.</title>
        <authorList>
            <person name="Albert C."/>
            <person name="Hill J."/>
            <person name="Boren L."/>
            <person name="Scholz-Ng S."/>
            <person name="Fatema N."/>
            <person name="Grosso R."/>
            <person name="Soboslay E."/>
            <person name="Tuohy J."/>
        </authorList>
    </citation>
    <scope>NUCLEOTIDE SEQUENCE [LARGE SCALE GENOMIC DNA]</scope>
    <source>
        <strain evidence="10 11">PB-314</strain>
        <plasmid evidence="10 11">pDATS01</plasmid>
    </source>
</reference>
<keyword evidence="11" id="KW-1185">Reference proteome</keyword>
<keyword evidence="3" id="KW-0813">Transport</keyword>
<protein>
    <submittedName>
        <fullName evidence="10">TolC family protein</fullName>
    </submittedName>
</protein>
<dbReference type="Pfam" id="PF02321">
    <property type="entry name" value="OEP"/>
    <property type="match status" value="1"/>
</dbReference>
<accession>A0ABY7V6T0</accession>
<proteinExistence type="inferred from homology"/>
<name>A0ABY7V6T0_9DEIO</name>
<comment type="subcellular location">
    <subcellularLocation>
        <location evidence="1">Cell outer membrane</location>
    </subcellularLocation>
</comment>
<keyword evidence="6" id="KW-0472">Membrane</keyword>
<evidence type="ECO:0000256" key="7">
    <source>
        <dbReference type="ARBA" id="ARBA00023237"/>
    </source>
</evidence>
<evidence type="ECO:0000256" key="4">
    <source>
        <dbReference type="ARBA" id="ARBA00022452"/>
    </source>
</evidence>
<sequence length="366" mass="38101">MNHLTNQTLNPTTTSRNLSGGAFRLLALTLALAAPQASAQAATTLTLPGAVTRALENGADVTTARANLQKAQANLRAVRADPTSPITALTQAEQDVTAQAATLASTKLSVAQTVVTQYLGAFETAARTRVSAAQVELDARQLKIAQAKLAARVATTLDVSRVQNTLDNDRQDLQSARDQLPVLEAQLARSLNLPASTDLTLSAPPAPPKLSLTLAGLQAGLEKRLPGLVQAANGAAFSALQVKLADNDYTPARTLEDARVAAQNAQISLGDAQRSALTQVRDAYRSLQDAQERVALSRDSLANTQTSLTQAQARLKAGTAAAVDVQQAQVQAQQAALAVTQAQNNVWRSLAALGSAAGTDVTGLVK</sequence>